<name>C6HB79_AJECH</name>
<accession>C6HB79</accession>
<evidence type="ECO:0000313" key="1">
    <source>
        <dbReference type="EMBL" id="EER42502.1"/>
    </source>
</evidence>
<dbReference type="EMBL" id="GG692422">
    <property type="protein sequence ID" value="EER42502.1"/>
    <property type="molecule type" value="Genomic_DNA"/>
</dbReference>
<gene>
    <name evidence="1" type="ORF">HCDG_03961</name>
</gene>
<sequence length="128" mass="14549">MSLLWLLLDDLSPEFVVLALSNLYHSSFQIFFSRTDFICACLSPPPPPPPPSPPLPPLYKFWAIYSTSQEDEGTTALYLYQAMRADLTEHVALCAGNYNYSCWQTRAFHYLAICATNPWKLRLKGVGR</sequence>
<dbReference type="HOGENOM" id="CLU_1958937_0_0_1"/>
<proteinExistence type="predicted"/>
<evidence type="ECO:0000313" key="2">
    <source>
        <dbReference type="Proteomes" id="UP000002624"/>
    </source>
</evidence>
<dbReference type="AlphaFoldDB" id="C6HB79"/>
<dbReference type="VEuPathDB" id="FungiDB:HCDG_03961"/>
<protein>
    <submittedName>
        <fullName evidence="1">Uncharacterized protein</fullName>
    </submittedName>
</protein>
<dbReference type="Proteomes" id="UP000002624">
    <property type="component" value="Unassembled WGS sequence"/>
</dbReference>
<reference evidence="2" key="1">
    <citation type="submission" date="2009-05" db="EMBL/GenBank/DDBJ databases">
        <title>The genome sequence of Ajellomyces capsulatus strain H143.</title>
        <authorList>
            <person name="Champion M."/>
            <person name="Cuomo C.A."/>
            <person name="Ma L.-J."/>
            <person name="Henn M.R."/>
            <person name="Sil A."/>
            <person name="Goldman B."/>
            <person name="Young S.K."/>
            <person name="Kodira C.D."/>
            <person name="Zeng Q."/>
            <person name="Koehrsen M."/>
            <person name="Alvarado L."/>
            <person name="Berlin A.M."/>
            <person name="Borenstein D."/>
            <person name="Chen Z."/>
            <person name="Engels R."/>
            <person name="Freedman E."/>
            <person name="Gellesch M."/>
            <person name="Goldberg J."/>
            <person name="Griggs A."/>
            <person name="Gujja S."/>
            <person name="Heiman D.I."/>
            <person name="Hepburn T.A."/>
            <person name="Howarth C."/>
            <person name="Jen D."/>
            <person name="Larson L."/>
            <person name="Lewis B."/>
            <person name="Mehta T."/>
            <person name="Park D."/>
            <person name="Pearson M."/>
            <person name="Roberts A."/>
            <person name="Saif S."/>
            <person name="Shea T.D."/>
            <person name="Shenoy N."/>
            <person name="Sisk P."/>
            <person name="Stolte C."/>
            <person name="Sykes S."/>
            <person name="Walk T."/>
            <person name="White J."/>
            <person name="Yandava C."/>
            <person name="Klein B."/>
            <person name="McEwen J.G."/>
            <person name="Puccia R."/>
            <person name="Goldman G.H."/>
            <person name="Felipe M.S."/>
            <person name="Nino-Vega G."/>
            <person name="San-Blas G."/>
            <person name="Taylor J.W."/>
            <person name="Mendoza L."/>
            <person name="Galagan J.E."/>
            <person name="Nusbaum C."/>
            <person name="Birren B.W."/>
        </authorList>
    </citation>
    <scope>NUCLEOTIDE SEQUENCE [LARGE SCALE GENOMIC DNA]</scope>
    <source>
        <strain evidence="2">H143</strain>
    </source>
</reference>
<organism evidence="1 2">
    <name type="scientific">Ajellomyces capsulatus (strain H143)</name>
    <name type="common">Darling's disease fungus</name>
    <name type="synonym">Histoplasma capsulatum</name>
    <dbReference type="NCBI Taxonomy" id="544712"/>
    <lineage>
        <taxon>Eukaryota</taxon>
        <taxon>Fungi</taxon>
        <taxon>Dikarya</taxon>
        <taxon>Ascomycota</taxon>
        <taxon>Pezizomycotina</taxon>
        <taxon>Eurotiomycetes</taxon>
        <taxon>Eurotiomycetidae</taxon>
        <taxon>Onygenales</taxon>
        <taxon>Ajellomycetaceae</taxon>
        <taxon>Histoplasma</taxon>
    </lineage>
</organism>